<dbReference type="SUPFAM" id="SSF49899">
    <property type="entry name" value="Concanavalin A-like lectins/glucanases"/>
    <property type="match status" value="1"/>
</dbReference>
<gene>
    <name evidence="1" type="ORF">ENG63_04965</name>
</gene>
<organism evidence="1">
    <name type="scientific">Desulfofervidus auxilii</name>
    <dbReference type="NCBI Taxonomy" id="1621989"/>
    <lineage>
        <taxon>Bacteria</taxon>
        <taxon>Pseudomonadati</taxon>
        <taxon>Thermodesulfobacteriota</taxon>
        <taxon>Candidatus Desulfofervidia</taxon>
        <taxon>Candidatus Desulfofervidales</taxon>
        <taxon>Candidatus Desulfofervidaceae</taxon>
        <taxon>Candidatus Desulfofervidus</taxon>
    </lineage>
</organism>
<comment type="caution">
    <text evidence="1">The sequence shown here is derived from an EMBL/GenBank/DDBJ whole genome shotgun (WGS) entry which is preliminary data.</text>
</comment>
<protein>
    <recommendedName>
        <fullName evidence="2">LamG domain-containing protein</fullName>
    </recommendedName>
</protein>
<dbReference type="EMBL" id="DRBS01000193">
    <property type="protein sequence ID" value="HDD44194.1"/>
    <property type="molecule type" value="Genomic_DNA"/>
</dbReference>
<dbReference type="Gene3D" id="2.60.120.200">
    <property type="match status" value="1"/>
</dbReference>
<dbReference type="Proteomes" id="UP000886289">
    <property type="component" value="Unassembled WGS sequence"/>
</dbReference>
<accession>A0A7C0U2I4</accession>
<dbReference type="InterPro" id="IPR013320">
    <property type="entry name" value="ConA-like_dom_sf"/>
</dbReference>
<sequence length="663" mass="75349">MKFALPFSNPFPWQKPPVGARIDWSHPITRGLICCDIFNLNTGRKSFDLTLYQNEGTFNGTINWERGAIYQDNLGYVRYPCFIKQHASQWTILVSFVQEIRNPESQGGDSIIVQYEDGVGAGRSIIYIDDCSPTYKLGCYIDGSEHLSNTMIEIQIHYIAGLVKDGNNFKWFLNGKLDGIFTATADSADGNIRLGKHKSANFGFQGWIHFFMWWNRPLTAQEIYFLYLYPYAFFLWPGLEWWASEAVVTMIIFDSLNLTDLNFLNKFPAITKDSISLIDKTLINKQLRVKDFLTVTDIIKAFVIKIIYDSINLLDSIRSFLLKRIADLLSISETISVDKEIKIHEVLNLLEKLTLNKQLKVFDLTSLFENIFVDKTLFIKDTLTLSEIVNIIVSKIIIDSISLVDKLLVDKQPIIKDILSFTDKNLVNKNLKLSDSIILSDIQLTDKELKILDLLISSESIFIDKSFSIKDEISLTEFVSVITYILKQVVDSLNLEDLVKTDKSLIKIDDFVELTEELKIDKSIILQDIFSLIDIAEVVSKIIPEITSPDVKFTVTPYGEYAPDDTVGVFAQLLDEEGKAVNNANIKLTLYNLNGNPVTNYEDLDMDYIADSKGLYKLSFRAPSTPGIYVYGVIATWDSKKAFASGVINVSNRYKPPRFGFVI</sequence>
<evidence type="ECO:0008006" key="2">
    <source>
        <dbReference type="Google" id="ProtNLM"/>
    </source>
</evidence>
<name>A0A7C0U2I4_DESA2</name>
<dbReference type="AlphaFoldDB" id="A0A7C0U2I4"/>
<evidence type="ECO:0000313" key="1">
    <source>
        <dbReference type="EMBL" id="HDD44194.1"/>
    </source>
</evidence>
<dbReference type="Pfam" id="PF13385">
    <property type="entry name" value="Laminin_G_3"/>
    <property type="match status" value="1"/>
</dbReference>
<reference evidence="1" key="1">
    <citation type="journal article" date="2020" name="mSystems">
        <title>Genome- and Community-Level Interaction Insights into Carbon Utilization and Element Cycling Functions of Hydrothermarchaeota in Hydrothermal Sediment.</title>
        <authorList>
            <person name="Zhou Z."/>
            <person name="Liu Y."/>
            <person name="Xu W."/>
            <person name="Pan J."/>
            <person name="Luo Z.H."/>
            <person name="Li M."/>
        </authorList>
    </citation>
    <scope>NUCLEOTIDE SEQUENCE [LARGE SCALE GENOMIC DNA]</scope>
    <source>
        <strain evidence="1">HyVt-233</strain>
    </source>
</reference>
<proteinExistence type="predicted"/>